<dbReference type="InterPro" id="IPR001611">
    <property type="entry name" value="Leu-rich_rpt"/>
</dbReference>
<dbReference type="InterPro" id="IPR008271">
    <property type="entry name" value="Ser/Thr_kinase_AS"/>
</dbReference>
<keyword evidence="2" id="KW-0433">Leucine-rich repeat</keyword>
<dbReference type="InterPro" id="IPR052751">
    <property type="entry name" value="Plant_MAPKKK"/>
</dbReference>
<dbReference type="PANTHER" id="PTHR48011">
    <property type="entry name" value="CCR4-NOT TRANSCRIPTIONAL COMPLEX SUBUNIT CAF120-RELATED"/>
    <property type="match status" value="1"/>
</dbReference>
<dbReference type="InterPro" id="IPR000719">
    <property type="entry name" value="Prot_kinase_dom"/>
</dbReference>
<protein>
    <recommendedName>
        <fullName evidence="7">Protein kinase domain-containing protein</fullName>
    </recommendedName>
</protein>
<dbReference type="PROSITE" id="PS50011">
    <property type="entry name" value="PROTEIN_KINASE_DOM"/>
    <property type="match status" value="1"/>
</dbReference>
<dbReference type="SMART" id="SM00220">
    <property type="entry name" value="S_TKc"/>
    <property type="match status" value="1"/>
</dbReference>
<comment type="caution">
    <text evidence="8">The sequence shown here is derived from an EMBL/GenBank/DDBJ whole genome shotgun (WGS) entry which is preliminary data.</text>
</comment>
<keyword evidence="4" id="KW-0677">Repeat</keyword>
<dbReference type="InterPro" id="IPR011009">
    <property type="entry name" value="Kinase-like_dom_sf"/>
</dbReference>
<evidence type="ECO:0000313" key="8">
    <source>
        <dbReference type="EMBL" id="KAK8563769.1"/>
    </source>
</evidence>
<dbReference type="SUPFAM" id="SSF52058">
    <property type="entry name" value="L domain-like"/>
    <property type="match status" value="1"/>
</dbReference>
<comment type="subcellular location">
    <subcellularLocation>
        <location evidence="1">Membrane</location>
    </subcellularLocation>
</comment>
<dbReference type="SUPFAM" id="SSF56112">
    <property type="entry name" value="Protein kinase-like (PK-like)"/>
    <property type="match status" value="1"/>
</dbReference>
<evidence type="ECO:0000256" key="3">
    <source>
        <dbReference type="ARBA" id="ARBA00022692"/>
    </source>
</evidence>
<proteinExistence type="predicted"/>
<dbReference type="Gene3D" id="1.10.510.10">
    <property type="entry name" value="Transferase(Phosphotransferase) domain 1"/>
    <property type="match status" value="1"/>
</dbReference>
<keyword evidence="5" id="KW-1133">Transmembrane helix</keyword>
<dbReference type="Pfam" id="PF00560">
    <property type="entry name" value="LRR_1"/>
    <property type="match status" value="3"/>
</dbReference>
<evidence type="ECO:0000256" key="1">
    <source>
        <dbReference type="ARBA" id="ARBA00004370"/>
    </source>
</evidence>
<dbReference type="InterPro" id="IPR032675">
    <property type="entry name" value="LRR_dom_sf"/>
</dbReference>
<name>A0ABR2EP36_9ROSI</name>
<reference evidence="8 10" key="1">
    <citation type="journal article" date="2024" name="G3 (Bethesda)">
        <title>Genome assembly of Hibiscus sabdariffa L. provides insights into metabolisms of medicinal natural products.</title>
        <authorList>
            <person name="Kim T."/>
        </authorList>
    </citation>
    <scope>NUCLEOTIDE SEQUENCE [LARGE SCALE GENOMIC DNA]</scope>
    <source>
        <strain evidence="8">TK-2024</strain>
        <tissue evidence="8">Old leaves</tissue>
    </source>
</reference>
<feature type="domain" description="Protein kinase" evidence="7">
    <location>
        <begin position="1"/>
        <end position="159"/>
    </location>
</feature>
<gene>
    <name evidence="8" type="ORF">V6N12_035909</name>
    <name evidence="9" type="ORF">V6N12_035913</name>
</gene>
<evidence type="ECO:0000259" key="7">
    <source>
        <dbReference type="PROSITE" id="PS50011"/>
    </source>
</evidence>
<evidence type="ECO:0000256" key="6">
    <source>
        <dbReference type="ARBA" id="ARBA00023136"/>
    </source>
</evidence>
<evidence type="ECO:0000256" key="5">
    <source>
        <dbReference type="ARBA" id="ARBA00022989"/>
    </source>
</evidence>
<dbReference type="Pfam" id="PF00069">
    <property type="entry name" value="Pkinase"/>
    <property type="match status" value="1"/>
</dbReference>
<evidence type="ECO:0000313" key="9">
    <source>
        <dbReference type="EMBL" id="KAK8563773.1"/>
    </source>
</evidence>
<dbReference type="Gene3D" id="3.80.10.10">
    <property type="entry name" value="Ribonuclease Inhibitor"/>
    <property type="match status" value="1"/>
</dbReference>
<dbReference type="EMBL" id="JBBPBM010000011">
    <property type="protein sequence ID" value="KAK8563773.1"/>
    <property type="molecule type" value="Genomic_DNA"/>
</dbReference>
<evidence type="ECO:0000256" key="2">
    <source>
        <dbReference type="ARBA" id="ARBA00022614"/>
    </source>
</evidence>
<keyword evidence="6" id="KW-0472">Membrane</keyword>
<evidence type="ECO:0000256" key="4">
    <source>
        <dbReference type="ARBA" id="ARBA00022737"/>
    </source>
</evidence>
<organism evidence="8 10">
    <name type="scientific">Hibiscus sabdariffa</name>
    <name type="common">roselle</name>
    <dbReference type="NCBI Taxonomy" id="183260"/>
    <lineage>
        <taxon>Eukaryota</taxon>
        <taxon>Viridiplantae</taxon>
        <taxon>Streptophyta</taxon>
        <taxon>Embryophyta</taxon>
        <taxon>Tracheophyta</taxon>
        <taxon>Spermatophyta</taxon>
        <taxon>Magnoliopsida</taxon>
        <taxon>eudicotyledons</taxon>
        <taxon>Gunneridae</taxon>
        <taxon>Pentapetalae</taxon>
        <taxon>rosids</taxon>
        <taxon>malvids</taxon>
        <taxon>Malvales</taxon>
        <taxon>Malvaceae</taxon>
        <taxon>Malvoideae</taxon>
        <taxon>Hibiscus</taxon>
    </lineage>
</organism>
<dbReference type="EMBL" id="JBBPBM010000011">
    <property type="protein sequence ID" value="KAK8563769.1"/>
    <property type="molecule type" value="Genomic_DNA"/>
</dbReference>
<evidence type="ECO:0000313" key="10">
    <source>
        <dbReference type="Proteomes" id="UP001472677"/>
    </source>
</evidence>
<sequence length="246" mass="27197">MLLEGLQCIHAKGYVHCDLKPENILVFPGCGSDVTLKIADFGLVRQTDENHTVEGGPKKLKFPGTPLYMPPETIVKRHISCALDIWSLGCVVLQMITGKQPWEGTEDEMDLAIKILFSTSPPNQIPKTLSDQGKDFLMKCFARERERWTADMLLSHPFITGTQEKYDDCLPSTEELEACLSFEHNSLTGTIPPSVGTLPNLQYTFLLGNRFSGTIPESLGNLTYLAEVHLSNNLLEGTIPSSLGNC</sequence>
<accession>A0ABR2EP36</accession>
<keyword evidence="10" id="KW-1185">Reference proteome</keyword>
<dbReference type="PANTHER" id="PTHR48011:SF51">
    <property type="entry name" value="PROTEIN KINASE SUPERFAMILY PROTEIN"/>
    <property type="match status" value="1"/>
</dbReference>
<dbReference type="Proteomes" id="UP001472677">
    <property type="component" value="Unassembled WGS sequence"/>
</dbReference>
<dbReference type="PROSITE" id="PS00108">
    <property type="entry name" value="PROTEIN_KINASE_ST"/>
    <property type="match status" value="1"/>
</dbReference>
<keyword evidence="3" id="KW-0812">Transmembrane</keyword>